<organism evidence="1 2">
    <name type="scientific">Sphingomonas endophytica</name>
    <dbReference type="NCBI Taxonomy" id="869719"/>
    <lineage>
        <taxon>Bacteria</taxon>
        <taxon>Pseudomonadati</taxon>
        <taxon>Pseudomonadota</taxon>
        <taxon>Alphaproteobacteria</taxon>
        <taxon>Sphingomonadales</taxon>
        <taxon>Sphingomonadaceae</taxon>
        <taxon>Sphingomonas</taxon>
    </lineage>
</organism>
<evidence type="ECO:0008006" key="3">
    <source>
        <dbReference type="Google" id="ProtNLM"/>
    </source>
</evidence>
<comment type="caution">
    <text evidence="1">The sequence shown here is derived from an EMBL/GenBank/DDBJ whole genome shotgun (WGS) entry which is preliminary data.</text>
</comment>
<dbReference type="AlphaFoldDB" id="A0A147I596"/>
<sequence length="139" mass="16299">MREQTMLEVLNRHHERMRLCLTFHRELCSENLPQTGRIALSRLRITAAAAERSRFLAREILPILQGSSYPDVERLTDQLAGDLKILQAAAKAHIDQWNLEKIERNWPGYQTTSRRVMTSIEQRLTLEIRIFKPILEHLD</sequence>
<dbReference type="PATRIC" id="fig|869719.3.peg.838"/>
<proteinExistence type="predicted"/>
<dbReference type="Proteomes" id="UP000074310">
    <property type="component" value="Unassembled WGS sequence"/>
</dbReference>
<accession>A0A147I596</accession>
<reference evidence="1 2" key="1">
    <citation type="journal article" date="2016" name="Front. Microbiol.">
        <title>Genomic Resource of Rice Seed Associated Bacteria.</title>
        <authorList>
            <person name="Midha S."/>
            <person name="Bansal K."/>
            <person name="Sharma S."/>
            <person name="Kumar N."/>
            <person name="Patil P.P."/>
            <person name="Chaudhry V."/>
            <person name="Patil P.B."/>
        </authorList>
    </citation>
    <scope>NUCLEOTIDE SEQUENCE [LARGE SCALE GENOMIC DNA]</scope>
    <source>
        <strain evidence="1 2">NS334</strain>
    </source>
</reference>
<protein>
    <recommendedName>
        <fullName evidence="3">Hemerythrin-like domain-containing protein</fullName>
    </recommendedName>
</protein>
<evidence type="ECO:0000313" key="1">
    <source>
        <dbReference type="EMBL" id="KTT73806.1"/>
    </source>
</evidence>
<keyword evidence="2" id="KW-1185">Reference proteome</keyword>
<dbReference type="EMBL" id="LDTB01000015">
    <property type="protein sequence ID" value="KTT73806.1"/>
    <property type="molecule type" value="Genomic_DNA"/>
</dbReference>
<evidence type="ECO:0000313" key="2">
    <source>
        <dbReference type="Proteomes" id="UP000074310"/>
    </source>
</evidence>
<name>A0A147I596_9SPHN</name>
<gene>
    <name evidence="1" type="ORF">NS334_06765</name>
</gene>